<dbReference type="AlphaFoldDB" id="A0A175WEH1"/>
<feature type="compositionally biased region" description="Polar residues" evidence="1">
    <location>
        <begin position="1"/>
        <end position="12"/>
    </location>
</feature>
<reference evidence="2 3" key="1">
    <citation type="journal article" date="2016" name="Genome Announc.">
        <title>Genome Sequence of Madurella mycetomatis mm55, Isolated from a Human Mycetoma Case in Sudan.</title>
        <authorList>
            <person name="Smit S."/>
            <person name="Derks M.F."/>
            <person name="Bervoets S."/>
            <person name="Fahal A."/>
            <person name="van Leeuwen W."/>
            <person name="van Belkum A."/>
            <person name="van de Sande W.W."/>
        </authorList>
    </citation>
    <scope>NUCLEOTIDE SEQUENCE [LARGE SCALE GENOMIC DNA]</scope>
    <source>
        <strain evidence="3">mm55</strain>
    </source>
</reference>
<organism evidence="2 3">
    <name type="scientific">Madurella mycetomatis</name>
    <dbReference type="NCBI Taxonomy" id="100816"/>
    <lineage>
        <taxon>Eukaryota</taxon>
        <taxon>Fungi</taxon>
        <taxon>Dikarya</taxon>
        <taxon>Ascomycota</taxon>
        <taxon>Pezizomycotina</taxon>
        <taxon>Sordariomycetes</taxon>
        <taxon>Sordariomycetidae</taxon>
        <taxon>Sordariales</taxon>
        <taxon>Sordariales incertae sedis</taxon>
        <taxon>Madurella</taxon>
    </lineage>
</organism>
<protein>
    <submittedName>
        <fullName evidence="2">Uncharacterized protein</fullName>
    </submittedName>
</protein>
<accession>A0A175WEH1</accession>
<name>A0A175WEH1_9PEZI</name>
<dbReference type="VEuPathDB" id="FungiDB:MMYC01_200928"/>
<feature type="compositionally biased region" description="Basic and acidic residues" evidence="1">
    <location>
        <begin position="340"/>
        <end position="350"/>
    </location>
</feature>
<feature type="compositionally biased region" description="Low complexity" evidence="1">
    <location>
        <begin position="469"/>
        <end position="482"/>
    </location>
</feature>
<feature type="compositionally biased region" description="Low complexity" evidence="1">
    <location>
        <begin position="244"/>
        <end position="263"/>
    </location>
</feature>
<feature type="region of interest" description="Disordered" evidence="1">
    <location>
        <begin position="574"/>
        <end position="602"/>
    </location>
</feature>
<evidence type="ECO:0000313" key="3">
    <source>
        <dbReference type="Proteomes" id="UP000078237"/>
    </source>
</evidence>
<feature type="region of interest" description="Disordered" evidence="1">
    <location>
        <begin position="275"/>
        <end position="305"/>
    </location>
</feature>
<evidence type="ECO:0000313" key="2">
    <source>
        <dbReference type="EMBL" id="KXX82036.1"/>
    </source>
</evidence>
<dbReference type="EMBL" id="LCTW02000022">
    <property type="protein sequence ID" value="KXX82036.1"/>
    <property type="molecule type" value="Genomic_DNA"/>
</dbReference>
<dbReference type="Proteomes" id="UP000078237">
    <property type="component" value="Unassembled WGS sequence"/>
</dbReference>
<keyword evidence="3" id="KW-1185">Reference proteome</keyword>
<feature type="compositionally biased region" description="Low complexity" evidence="1">
    <location>
        <begin position="199"/>
        <end position="211"/>
    </location>
</feature>
<comment type="caution">
    <text evidence="2">The sequence shown here is derived from an EMBL/GenBank/DDBJ whole genome shotgun (WGS) entry which is preliminary data.</text>
</comment>
<feature type="compositionally biased region" description="Polar residues" evidence="1">
    <location>
        <begin position="132"/>
        <end position="145"/>
    </location>
</feature>
<gene>
    <name evidence="2" type="ORF">MMYC01_200928</name>
</gene>
<feature type="region of interest" description="Disordered" evidence="1">
    <location>
        <begin position="1"/>
        <end position="30"/>
    </location>
</feature>
<feature type="region of interest" description="Disordered" evidence="1">
    <location>
        <begin position="467"/>
        <end position="488"/>
    </location>
</feature>
<feature type="region of interest" description="Disordered" evidence="1">
    <location>
        <begin position="191"/>
        <end position="214"/>
    </location>
</feature>
<proteinExistence type="predicted"/>
<evidence type="ECO:0000256" key="1">
    <source>
        <dbReference type="SAM" id="MobiDB-lite"/>
    </source>
</evidence>
<feature type="region of interest" description="Disordered" evidence="1">
    <location>
        <begin position="231"/>
        <end position="263"/>
    </location>
</feature>
<feature type="region of interest" description="Disordered" evidence="1">
    <location>
        <begin position="323"/>
        <end position="415"/>
    </location>
</feature>
<feature type="compositionally biased region" description="Polar residues" evidence="1">
    <location>
        <begin position="354"/>
        <end position="365"/>
    </location>
</feature>
<sequence>MASNVSRTQASASALPLETAGAKPLFHYTLPPPPPEEVEWYSKKPLPPVPNRKQPLVSTLGKEMNEALATPDAISFSYRHPEPSLADWEKGAAGVAVNLGKQPPRSPREKPKPRKVNLPSTLPDQAIPPQPSSLVQKAQQATSRSHIPARREVCATLHRPDERIHSVIGGPGAIDPQVIRQQAQIRAAKREQCYEADDTSSTSPVSITSSTYNQGQGVAVSELDSVCADVDGRGYSPGSGSGSGSNLPSLIHAKNSSTPSSSISVPLHIVKYPKYDRSSGKKTTPPGCDELSPWFGGHPSPRDKYGMDPYHQVQVQLAWDDRQAARESPSTGTVAPGRLHSRDPAYHTRYDILPSSSNDRPSQPWCTEGDTAGPVGSGTFGRPCKPRHPPCSSASSSPERGALRTKPEYDSDNIDSSSLAALGTLDTDSFIPSNKNTATIPTIPGRHRTCLINLSPAKAKAFFHRSGITSNTPATPTTTPSSVKATSHLFPYPTRSESASAPASYASSHSFASSTTTAAKPNGSVVKRSMSALADLVSLLNRCVMSTSISGDEKRRQKLKSSIRVLADGGQVFSRPDASACASPSGSGVESGSALGLARARE</sequence>
<feature type="region of interest" description="Disordered" evidence="1">
    <location>
        <begin position="90"/>
        <end position="150"/>
    </location>
</feature>